<dbReference type="Gene3D" id="3.10.20.90">
    <property type="entry name" value="Phosphatidylinositol 3-kinase Catalytic Subunit, Chain A, domain 1"/>
    <property type="match status" value="1"/>
</dbReference>
<dbReference type="GO" id="GO:0006355">
    <property type="term" value="P:regulation of DNA-templated transcription"/>
    <property type="evidence" value="ECO:0007669"/>
    <property type="project" value="InterPro"/>
</dbReference>
<proteinExistence type="predicted"/>
<dbReference type="InterPro" id="IPR044835">
    <property type="entry name" value="ARF_plant"/>
</dbReference>
<dbReference type="AlphaFoldDB" id="A0A830CPM8"/>
<dbReference type="OrthoDB" id="1934346at2759"/>
<dbReference type="Proteomes" id="UP000653305">
    <property type="component" value="Unassembled WGS sequence"/>
</dbReference>
<keyword evidence="3" id="KW-1185">Reference proteome</keyword>
<feature type="domain" description="PB1" evidence="1">
    <location>
        <begin position="13"/>
        <end position="73"/>
    </location>
</feature>
<sequence>MRITRVGPLPAMWIIQKAGLFGRSIDVSGFGNYDELRSEIERMFGLGGLLNELRSGWKLVYVDFENDVLLVGG</sequence>
<evidence type="ECO:0000313" key="2">
    <source>
        <dbReference type="EMBL" id="GFP96995.1"/>
    </source>
</evidence>
<dbReference type="InterPro" id="IPR053793">
    <property type="entry name" value="PB1-like"/>
</dbReference>
<dbReference type="PROSITE" id="PS51745">
    <property type="entry name" value="PB1"/>
    <property type="match status" value="1"/>
</dbReference>
<dbReference type="GO" id="GO:0003677">
    <property type="term" value="F:DNA binding"/>
    <property type="evidence" value="ECO:0007669"/>
    <property type="project" value="InterPro"/>
</dbReference>
<gene>
    <name evidence="2" type="ORF">PHJA_001843600</name>
</gene>
<evidence type="ECO:0000313" key="3">
    <source>
        <dbReference type="Proteomes" id="UP000653305"/>
    </source>
</evidence>
<comment type="caution">
    <text evidence="2">The sequence shown here is derived from an EMBL/GenBank/DDBJ whole genome shotgun (WGS) entry which is preliminary data.</text>
</comment>
<dbReference type="PANTHER" id="PTHR31384">
    <property type="entry name" value="AUXIN RESPONSE FACTOR 4-RELATED"/>
    <property type="match status" value="1"/>
</dbReference>
<dbReference type="GO" id="GO:0009725">
    <property type="term" value="P:response to hormone"/>
    <property type="evidence" value="ECO:0007669"/>
    <property type="project" value="InterPro"/>
</dbReference>
<protein>
    <submittedName>
        <fullName evidence="2">Auxin response factor 5</fullName>
    </submittedName>
</protein>
<name>A0A830CPM8_9LAMI</name>
<evidence type="ECO:0000259" key="1">
    <source>
        <dbReference type="PROSITE" id="PS51745"/>
    </source>
</evidence>
<dbReference type="EMBL" id="BMAC01000467">
    <property type="protein sequence ID" value="GFP96995.1"/>
    <property type="molecule type" value="Genomic_DNA"/>
</dbReference>
<accession>A0A830CPM8</accession>
<organism evidence="2 3">
    <name type="scientific">Phtheirospermum japonicum</name>
    <dbReference type="NCBI Taxonomy" id="374723"/>
    <lineage>
        <taxon>Eukaryota</taxon>
        <taxon>Viridiplantae</taxon>
        <taxon>Streptophyta</taxon>
        <taxon>Embryophyta</taxon>
        <taxon>Tracheophyta</taxon>
        <taxon>Spermatophyta</taxon>
        <taxon>Magnoliopsida</taxon>
        <taxon>eudicotyledons</taxon>
        <taxon>Gunneridae</taxon>
        <taxon>Pentapetalae</taxon>
        <taxon>asterids</taxon>
        <taxon>lamiids</taxon>
        <taxon>Lamiales</taxon>
        <taxon>Orobanchaceae</taxon>
        <taxon>Orobanchaceae incertae sedis</taxon>
        <taxon>Phtheirospermum</taxon>
    </lineage>
</organism>
<reference evidence="2" key="1">
    <citation type="submission" date="2020-07" db="EMBL/GenBank/DDBJ databases">
        <title>Ethylene signaling mediates host invasion by parasitic plants.</title>
        <authorList>
            <person name="Yoshida S."/>
        </authorList>
    </citation>
    <scope>NUCLEOTIDE SEQUENCE</scope>
    <source>
        <strain evidence="2">Okayama</strain>
    </source>
</reference>
<dbReference type="PANTHER" id="PTHR31384:SF10">
    <property type="entry name" value="AUXIN RESPONSE FACTOR 5"/>
    <property type="match status" value="1"/>
</dbReference>